<evidence type="ECO:0000313" key="5">
    <source>
        <dbReference type="EMBL" id="QAR30372.1"/>
    </source>
</evidence>
<keyword evidence="5" id="KW-0224">Dipeptidase</keyword>
<dbReference type="Pfam" id="PF03575">
    <property type="entry name" value="Peptidase_S51"/>
    <property type="match status" value="1"/>
</dbReference>
<accession>A0A410JQE9</accession>
<dbReference type="NCBIfam" id="NF003642">
    <property type="entry name" value="PRK05282.1"/>
    <property type="match status" value="1"/>
</dbReference>
<name>A0A410JQE9_ORNRH</name>
<sequence>MKNFILASTSTIYGSGYLAYLKNEIETLFKDCNELIFIPFARPSGITHTEYTARAQEFFSSLNIKVTGLHSVENKKVCLENAKAIFTGGGNTFLLVQKMYEFDLFPTLKKVIENGTPYLGTSAGSNIGGLTIQTTNDMPIVYPPSFKAMGLVPFCLNPHYLDPDPNSRHKGETRETRILEFLTQNETPVVGLREGNFILCHNDRLTIEGPHTSRIFERNKTPYEVESGINIQELFPQLF</sequence>
<dbReference type="GO" id="GO:0016805">
    <property type="term" value="F:dipeptidase activity"/>
    <property type="evidence" value="ECO:0007669"/>
    <property type="project" value="UniProtKB-KW"/>
</dbReference>
<evidence type="ECO:0000256" key="3">
    <source>
        <dbReference type="ARBA" id="ARBA00022801"/>
    </source>
</evidence>
<gene>
    <name evidence="5" type="primary">pepE</name>
    <name evidence="5" type="ORF">EQP59_02900</name>
</gene>
<reference evidence="5 6" key="1">
    <citation type="submission" date="2019-01" db="EMBL/GenBank/DDBJ databases">
        <title>Whole Genome of Ornithobacterium rhinotracheale FARPER-174b.</title>
        <authorList>
            <person name="Tataje-Lavanda L.A."/>
            <person name="Montalvan A."/>
            <person name="Montesinos R."/>
            <person name="Zimic M."/>
            <person name="Fernandez-Sanchez M."/>
            <person name="Fernandez-Diaz M."/>
        </authorList>
    </citation>
    <scope>NUCLEOTIDE SEQUENCE [LARGE SCALE GENOMIC DNA]</scope>
    <source>
        <strain evidence="5 6">FARPER-174b</strain>
    </source>
</reference>
<dbReference type="EMBL" id="CP035107">
    <property type="protein sequence ID" value="QAR30372.1"/>
    <property type="molecule type" value="Genomic_DNA"/>
</dbReference>
<organism evidence="5 6">
    <name type="scientific">Ornithobacterium rhinotracheale</name>
    <dbReference type="NCBI Taxonomy" id="28251"/>
    <lineage>
        <taxon>Bacteria</taxon>
        <taxon>Pseudomonadati</taxon>
        <taxon>Bacteroidota</taxon>
        <taxon>Flavobacteriia</taxon>
        <taxon>Flavobacteriales</taxon>
        <taxon>Weeksellaceae</taxon>
        <taxon>Ornithobacterium</taxon>
    </lineage>
</organism>
<dbReference type="GO" id="GO:0006508">
    <property type="term" value="P:proteolysis"/>
    <property type="evidence" value="ECO:0007669"/>
    <property type="project" value="UniProtKB-KW"/>
</dbReference>
<evidence type="ECO:0000256" key="1">
    <source>
        <dbReference type="ARBA" id="ARBA00006534"/>
    </source>
</evidence>
<dbReference type="CDD" id="cd03146">
    <property type="entry name" value="GAT1_Peptidase_E"/>
    <property type="match status" value="1"/>
</dbReference>
<keyword evidence="2" id="KW-0645">Protease</keyword>
<keyword evidence="3 5" id="KW-0378">Hydrolase</keyword>
<proteinExistence type="inferred from homology"/>
<evidence type="ECO:0000256" key="4">
    <source>
        <dbReference type="ARBA" id="ARBA00022825"/>
    </source>
</evidence>
<evidence type="ECO:0000256" key="2">
    <source>
        <dbReference type="ARBA" id="ARBA00022670"/>
    </source>
</evidence>
<dbReference type="OrthoDB" id="3373764at2"/>
<dbReference type="SUPFAM" id="SSF52317">
    <property type="entry name" value="Class I glutamine amidotransferase-like"/>
    <property type="match status" value="1"/>
</dbReference>
<keyword evidence="4" id="KW-0720">Serine protease</keyword>
<dbReference type="AlphaFoldDB" id="A0A410JQE9"/>
<dbReference type="InterPro" id="IPR029062">
    <property type="entry name" value="Class_I_gatase-like"/>
</dbReference>
<dbReference type="RefSeq" id="WP_128500867.1">
    <property type="nucleotide sequence ID" value="NZ_CP035107.1"/>
</dbReference>
<dbReference type="PANTHER" id="PTHR20842:SF0">
    <property type="entry name" value="ALPHA-ASPARTYL DIPEPTIDASE"/>
    <property type="match status" value="1"/>
</dbReference>
<dbReference type="Gene3D" id="3.40.50.880">
    <property type="match status" value="1"/>
</dbReference>
<comment type="similarity">
    <text evidence="1">Belongs to the peptidase S51 family.</text>
</comment>
<dbReference type="EC" id="3.4.13.21" evidence="5"/>
<protein>
    <submittedName>
        <fullName evidence="5">Dipeptidase PepE</fullName>
        <ecNumber evidence="5">3.4.13.21</ecNumber>
    </submittedName>
</protein>
<dbReference type="GO" id="GO:0008236">
    <property type="term" value="F:serine-type peptidase activity"/>
    <property type="evidence" value="ECO:0007669"/>
    <property type="project" value="UniProtKB-KW"/>
</dbReference>
<dbReference type="PANTHER" id="PTHR20842">
    <property type="entry name" value="PROTEASE S51 ALPHA-ASPARTYL DIPEPTIDASE"/>
    <property type="match status" value="1"/>
</dbReference>
<dbReference type="Proteomes" id="UP000287701">
    <property type="component" value="Chromosome"/>
</dbReference>
<evidence type="ECO:0000313" key="6">
    <source>
        <dbReference type="Proteomes" id="UP000287701"/>
    </source>
</evidence>
<dbReference type="InterPro" id="IPR005320">
    <property type="entry name" value="Peptidase_S51"/>
</dbReference>